<accession>A0A437A513</accession>
<dbReference type="GeneID" id="93586785"/>
<name>A0A437A513_ARTFL</name>
<dbReference type="OrthoDB" id="10286423at2759"/>
<proteinExistence type="predicted"/>
<dbReference type="Proteomes" id="UP000283090">
    <property type="component" value="Unassembled WGS sequence"/>
</dbReference>
<dbReference type="VEuPathDB" id="FungiDB:DFL_004474"/>
<organism evidence="1 2">
    <name type="scientific">Arthrobotrys flagrans</name>
    <name type="common">Nematode-trapping fungus</name>
    <name type="synonym">Trichothecium flagrans</name>
    <dbReference type="NCBI Taxonomy" id="97331"/>
    <lineage>
        <taxon>Eukaryota</taxon>
        <taxon>Fungi</taxon>
        <taxon>Dikarya</taxon>
        <taxon>Ascomycota</taxon>
        <taxon>Pezizomycotina</taxon>
        <taxon>Orbiliomycetes</taxon>
        <taxon>Orbiliales</taxon>
        <taxon>Orbiliaceae</taxon>
        <taxon>Arthrobotrys</taxon>
    </lineage>
</organism>
<keyword evidence="2" id="KW-1185">Reference proteome</keyword>
<sequence>MAEILSTFPNTFQRYELSAIGFEVWGGTELGSIPESDTSPEGDPHFNIVIKVDRKEALKVCPGGEGVDLDIISGGLASFADLLRHSFYPDMSRTSYGEKENPTFTKLKVAYFGIAYTLAISRSESNLVFEAVSIQTSSEDSIILLPQNRS</sequence>
<reference evidence="1 2" key="1">
    <citation type="submission" date="2019-01" db="EMBL/GenBank/DDBJ databases">
        <title>Intercellular communication is required for trap formation in the nematode-trapping fungus Duddingtonia flagrans.</title>
        <authorList>
            <person name="Youssar L."/>
            <person name="Wernet V."/>
            <person name="Hensel N."/>
            <person name="Hildebrandt H.-G."/>
            <person name="Fischer R."/>
        </authorList>
    </citation>
    <scope>NUCLEOTIDE SEQUENCE [LARGE SCALE GENOMIC DNA]</scope>
    <source>
        <strain evidence="1 2">CBS H-5679</strain>
    </source>
</reference>
<dbReference type="EMBL" id="SAEB01000006">
    <property type="protein sequence ID" value="RVD86185.1"/>
    <property type="molecule type" value="Genomic_DNA"/>
</dbReference>
<comment type="caution">
    <text evidence="1">The sequence shown here is derived from an EMBL/GenBank/DDBJ whole genome shotgun (WGS) entry which is preliminary data.</text>
</comment>
<gene>
    <name evidence="1" type="ORF">DFL_004474</name>
</gene>
<protein>
    <submittedName>
        <fullName evidence="1">Uncharacterized protein</fullName>
    </submittedName>
</protein>
<dbReference type="AlphaFoldDB" id="A0A437A513"/>
<evidence type="ECO:0000313" key="2">
    <source>
        <dbReference type="Proteomes" id="UP000283090"/>
    </source>
</evidence>
<dbReference type="RefSeq" id="XP_067491729.1">
    <property type="nucleotide sequence ID" value="XM_067633574.1"/>
</dbReference>
<evidence type="ECO:0000313" key="1">
    <source>
        <dbReference type="EMBL" id="RVD86185.1"/>
    </source>
</evidence>